<sequence length="175" mass="18569">MENKKQVGSSSSSPSSSFTADVFGSKESTPPSASTGFFASVFPPPSPAAGGDSSCSELMGYMQKQLSGNHVWRSTNQGTADFIAKKSEGAGNSIANKERTSVVQESVEHCPLSSSLYYGGQEDMYIRSSSTQTSSSYPIFKKNAVEDDPNGNNSQGASRGNWWQGKVAANIDTRI</sequence>
<comment type="caution">
    <text evidence="2">The sequence shown here is derived from an EMBL/GenBank/DDBJ whole genome shotgun (WGS) entry which is preliminary data.</text>
</comment>
<feature type="region of interest" description="Disordered" evidence="1">
    <location>
        <begin position="1"/>
        <end position="54"/>
    </location>
</feature>
<keyword evidence="3" id="KW-1185">Reference proteome</keyword>
<dbReference type="AlphaFoldDB" id="A0A4S4EB06"/>
<feature type="region of interest" description="Disordered" evidence="1">
    <location>
        <begin position="141"/>
        <end position="175"/>
    </location>
</feature>
<protein>
    <submittedName>
        <fullName evidence="2">Uncharacterized protein</fullName>
    </submittedName>
</protein>
<evidence type="ECO:0000256" key="1">
    <source>
        <dbReference type="SAM" id="MobiDB-lite"/>
    </source>
</evidence>
<proteinExistence type="predicted"/>
<evidence type="ECO:0000313" key="3">
    <source>
        <dbReference type="Proteomes" id="UP000306102"/>
    </source>
</evidence>
<dbReference type="PANTHER" id="PTHR33738">
    <property type="entry name" value="EMB|CAB82975.1"/>
    <property type="match status" value="1"/>
</dbReference>
<reference evidence="2 3" key="1">
    <citation type="journal article" date="2018" name="Proc. Natl. Acad. Sci. U.S.A.">
        <title>Draft genome sequence of Camellia sinensis var. sinensis provides insights into the evolution of the tea genome and tea quality.</title>
        <authorList>
            <person name="Wei C."/>
            <person name="Yang H."/>
            <person name="Wang S."/>
            <person name="Zhao J."/>
            <person name="Liu C."/>
            <person name="Gao L."/>
            <person name="Xia E."/>
            <person name="Lu Y."/>
            <person name="Tai Y."/>
            <person name="She G."/>
            <person name="Sun J."/>
            <person name="Cao H."/>
            <person name="Tong W."/>
            <person name="Gao Q."/>
            <person name="Li Y."/>
            <person name="Deng W."/>
            <person name="Jiang X."/>
            <person name="Wang W."/>
            <person name="Chen Q."/>
            <person name="Zhang S."/>
            <person name="Li H."/>
            <person name="Wu J."/>
            <person name="Wang P."/>
            <person name="Li P."/>
            <person name="Shi C."/>
            <person name="Zheng F."/>
            <person name="Jian J."/>
            <person name="Huang B."/>
            <person name="Shan D."/>
            <person name="Shi M."/>
            <person name="Fang C."/>
            <person name="Yue Y."/>
            <person name="Li F."/>
            <person name="Li D."/>
            <person name="Wei S."/>
            <person name="Han B."/>
            <person name="Jiang C."/>
            <person name="Yin Y."/>
            <person name="Xia T."/>
            <person name="Zhang Z."/>
            <person name="Bennetzen J.L."/>
            <person name="Zhao S."/>
            <person name="Wan X."/>
        </authorList>
    </citation>
    <scope>NUCLEOTIDE SEQUENCE [LARGE SCALE GENOMIC DNA]</scope>
    <source>
        <strain evidence="3">cv. Shuchazao</strain>
        <tissue evidence="2">Leaf</tissue>
    </source>
</reference>
<dbReference type="STRING" id="542762.A0A4S4EB06"/>
<evidence type="ECO:0000313" key="2">
    <source>
        <dbReference type="EMBL" id="THG12756.1"/>
    </source>
</evidence>
<dbReference type="PANTHER" id="PTHR33738:SF8">
    <property type="entry name" value="OS05G0454500 PROTEIN"/>
    <property type="match status" value="1"/>
</dbReference>
<feature type="compositionally biased region" description="Polar residues" evidence="1">
    <location>
        <begin position="26"/>
        <end position="35"/>
    </location>
</feature>
<dbReference type="EMBL" id="SDRB02006383">
    <property type="protein sequence ID" value="THG12756.1"/>
    <property type="molecule type" value="Genomic_DNA"/>
</dbReference>
<name>A0A4S4EB06_CAMSN</name>
<gene>
    <name evidence="2" type="ORF">TEA_013558</name>
</gene>
<organism evidence="2 3">
    <name type="scientific">Camellia sinensis var. sinensis</name>
    <name type="common">China tea</name>
    <dbReference type="NCBI Taxonomy" id="542762"/>
    <lineage>
        <taxon>Eukaryota</taxon>
        <taxon>Viridiplantae</taxon>
        <taxon>Streptophyta</taxon>
        <taxon>Embryophyta</taxon>
        <taxon>Tracheophyta</taxon>
        <taxon>Spermatophyta</taxon>
        <taxon>Magnoliopsida</taxon>
        <taxon>eudicotyledons</taxon>
        <taxon>Gunneridae</taxon>
        <taxon>Pentapetalae</taxon>
        <taxon>asterids</taxon>
        <taxon>Ericales</taxon>
        <taxon>Theaceae</taxon>
        <taxon>Camellia</taxon>
    </lineage>
</organism>
<accession>A0A4S4EB06</accession>
<dbReference type="Proteomes" id="UP000306102">
    <property type="component" value="Unassembled WGS sequence"/>
</dbReference>